<dbReference type="EMBL" id="MFTT01000008">
    <property type="protein sequence ID" value="OGI70407.1"/>
    <property type="molecule type" value="Genomic_DNA"/>
</dbReference>
<protein>
    <submittedName>
        <fullName evidence="1">Uncharacterized protein</fullName>
    </submittedName>
</protein>
<gene>
    <name evidence="1" type="ORF">A2824_02460</name>
</gene>
<dbReference type="Proteomes" id="UP000178059">
    <property type="component" value="Unassembled WGS sequence"/>
</dbReference>
<evidence type="ECO:0000313" key="1">
    <source>
        <dbReference type="EMBL" id="OGI70407.1"/>
    </source>
</evidence>
<sequence>MTGIILEVGKSYTAKDGTIIEIFDQNGQLFLGSIVEQNLSEEERDTTEAKEFFINGSYINSDDDGLNIVREFVSAK</sequence>
<reference evidence="1 2" key="1">
    <citation type="journal article" date="2016" name="Nat. Commun.">
        <title>Thousands of microbial genomes shed light on interconnected biogeochemical processes in an aquifer system.</title>
        <authorList>
            <person name="Anantharaman K."/>
            <person name="Brown C.T."/>
            <person name="Hug L.A."/>
            <person name="Sharon I."/>
            <person name="Castelle C.J."/>
            <person name="Probst A.J."/>
            <person name="Thomas B.C."/>
            <person name="Singh A."/>
            <person name="Wilkins M.J."/>
            <person name="Karaoz U."/>
            <person name="Brodie E.L."/>
            <person name="Williams K.H."/>
            <person name="Hubbard S.S."/>
            <person name="Banfield J.F."/>
        </authorList>
    </citation>
    <scope>NUCLEOTIDE SEQUENCE [LARGE SCALE GENOMIC DNA]</scope>
</reference>
<accession>A0A1F6VL74</accession>
<name>A0A1F6VL74_9BACT</name>
<comment type="caution">
    <text evidence="1">The sequence shown here is derived from an EMBL/GenBank/DDBJ whole genome shotgun (WGS) entry which is preliminary data.</text>
</comment>
<dbReference type="AlphaFoldDB" id="A0A1F6VL74"/>
<evidence type="ECO:0000313" key="2">
    <source>
        <dbReference type="Proteomes" id="UP000178059"/>
    </source>
</evidence>
<organism evidence="1 2">
    <name type="scientific">Candidatus Nomurabacteria bacterium RIFCSPHIGHO2_01_FULL_42_16</name>
    <dbReference type="NCBI Taxonomy" id="1801743"/>
    <lineage>
        <taxon>Bacteria</taxon>
        <taxon>Candidatus Nomuraibacteriota</taxon>
    </lineage>
</organism>
<proteinExistence type="predicted"/>